<feature type="non-terminal residue" evidence="5">
    <location>
        <position position="189"/>
    </location>
</feature>
<dbReference type="Pfam" id="PF00995">
    <property type="entry name" value="Sec1"/>
    <property type="match status" value="1"/>
</dbReference>
<comment type="caution">
    <text evidence="5">The sequence shown here is derived from an EMBL/GenBank/DDBJ whole genome shotgun (WGS) entry which is preliminary data.</text>
</comment>
<accession>Q4RGK9</accession>
<comment type="subcellular location">
    <subcellularLocation>
        <location evidence="1">Late endosome membrane</location>
        <topology evidence="1">Peripheral membrane protein</topology>
        <orientation evidence="1">Cytoplasmic side</orientation>
    </subcellularLocation>
    <subcellularLocation>
        <location evidence="2">Lysosome membrane</location>
        <topology evidence="2">Peripheral membrane protein</topology>
        <orientation evidence="2">Cytoplasmic side</orientation>
    </subcellularLocation>
</comment>
<evidence type="ECO:0000256" key="2">
    <source>
        <dbReference type="ARBA" id="ARBA00004630"/>
    </source>
</evidence>
<keyword evidence="4" id="KW-0653">Protein transport</keyword>
<organism evidence="5">
    <name type="scientific">Tetraodon nigroviridis</name>
    <name type="common">Spotted green pufferfish</name>
    <name type="synonym">Chelonodon nigroviridis</name>
    <dbReference type="NCBI Taxonomy" id="99883"/>
    <lineage>
        <taxon>Eukaryota</taxon>
        <taxon>Metazoa</taxon>
        <taxon>Chordata</taxon>
        <taxon>Craniata</taxon>
        <taxon>Vertebrata</taxon>
        <taxon>Euteleostomi</taxon>
        <taxon>Actinopterygii</taxon>
        <taxon>Neopterygii</taxon>
        <taxon>Teleostei</taxon>
        <taxon>Neoteleostei</taxon>
        <taxon>Acanthomorphata</taxon>
        <taxon>Eupercaria</taxon>
        <taxon>Tetraodontiformes</taxon>
        <taxon>Tetradontoidea</taxon>
        <taxon>Tetraodontidae</taxon>
        <taxon>Tetraodon</taxon>
    </lineage>
</organism>
<dbReference type="GO" id="GO:0005765">
    <property type="term" value="C:lysosomal membrane"/>
    <property type="evidence" value="ECO:0007669"/>
    <property type="project" value="UniProtKB-SubCell"/>
</dbReference>
<dbReference type="GO" id="GO:0015031">
    <property type="term" value="P:protein transport"/>
    <property type="evidence" value="ECO:0007669"/>
    <property type="project" value="UniProtKB-KW"/>
</dbReference>
<dbReference type="Gene3D" id="3.40.50.1910">
    <property type="match status" value="1"/>
</dbReference>
<reference evidence="5" key="1">
    <citation type="journal article" date="2004" name="Nature">
        <title>Genome duplication in the teleost fish Tetraodon nigroviridis reveals the early vertebrate proto-karyotype.</title>
        <authorList>
            <person name="Jaillon O."/>
            <person name="Aury J.-M."/>
            <person name="Brunet F."/>
            <person name="Petit J.-L."/>
            <person name="Stange-Thomann N."/>
            <person name="Mauceli E."/>
            <person name="Bouneau L."/>
            <person name="Fischer C."/>
            <person name="Ozouf-Costaz C."/>
            <person name="Bernot A."/>
            <person name="Nicaud S."/>
            <person name="Jaffe D."/>
            <person name="Fisher S."/>
            <person name="Lutfalla G."/>
            <person name="Dossat C."/>
            <person name="Segurens B."/>
            <person name="Dasilva C."/>
            <person name="Salanoubat M."/>
            <person name="Levy M."/>
            <person name="Boudet N."/>
            <person name="Castellano S."/>
            <person name="Anthouard V."/>
            <person name="Jubin C."/>
            <person name="Castelli V."/>
            <person name="Katinka M."/>
            <person name="Vacherie B."/>
            <person name="Biemont C."/>
            <person name="Skalli Z."/>
            <person name="Cattolico L."/>
            <person name="Poulain J."/>
            <person name="De Berardinis V."/>
            <person name="Cruaud C."/>
            <person name="Duprat S."/>
            <person name="Brottier P."/>
            <person name="Coutanceau J.-P."/>
            <person name="Gouzy J."/>
            <person name="Parra G."/>
            <person name="Lardier G."/>
            <person name="Chapple C."/>
            <person name="McKernan K.J."/>
            <person name="McEwan P."/>
            <person name="Bosak S."/>
            <person name="Kellis M."/>
            <person name="Volff J.-N."/>
            <person name="Guigo R."/>
            <person name="Zody M.C."/>
            <person name="Mesirov J."/>
            <person name="Lindblad-Toh K."/>
            <person name="Birren B."/>
            <person name="Nusbaum C."/>
            <person name="Kahn D."/>
            <person name="Robinson-Rechavi M."/>
            <person name="Laudet V."/>
            <person name="Schachter V."/>
            <person name="Quetier F."/>
            <person name="Saurin W."/>
            <person name="Scarpelli C."/>
            <person name="Wincker P."/>
            <person name="Lander E.S."/>
            <person name="Weissenbach J."/>
            <person name="Roest Crollius H."/>
        </authorList>
    </citation>
    <scope>NUCLEOTIDE SEQUENCE [LARGE SCALE GENOMIC DNA]</scope>
</reference>
<keyword evidence="4" id="KW-0813">Transport</keyword>
<evidence type="ECO:0000313" key="5">
    <source>
        <dbReference type="EMBL" id="CAG12473.1"/>
    </source>
</evidence>
<dbReference type="InterPro" id="IPR036045">
    <property type="entry name" value="Sec1-like_sf"/>
</dbReference>
<reference evidence="5" key="2">
    <citation type="submission" date="2004-02" db="EMBL/GenBank/DDBJ databases">
        <authorList>
            <consortium name="Genoscope"/>
            <consortium name="Whitehead Institute Centre for Genome Research"/>
        </authorList>
    </citation>
    <scope>NUCLEOTIDE SEQUENCE</scope>
</reference>
<dbReference type="InterPro" id="IPR027482">
    <property type="entry name" value="Sec1-like_dom2"/>
</dbReference>
<comment type="similarity">
    <text evidence="3">Belongs to the STXBP/unc-18/SEC1 family.</text>
</comment>
<dbReference type="InterPro" id="IPR001619">
    <property type="entry name" value="Sec1-like"/>
</dbReference>
<dbReference type="KEGG" id="tng:GSTEN00034760G001"/>
<dbReference type="EMBL" id="CAAE01015099">
    <property type="protein sequence ID" value="CAG12473.1"/>
    <property type="molecule type" value="Genomic_DNA"/>
</dbReference>
<dbReference type="AlphaFoldDB" id="Q4RGK9"/>
<evidence type="ECO:0000256" key="3">
    <source>
        <dbReference type="ARBA" id="ARBA00009884"/>
    </source>
</evidence>
<dbReference type="GO" id="GO:0016192">
    <property type="term" value="P:vesicle-mediated transport"/>
    <property type="evidence" value="ECO:0007669"/>
    <property type="project" value="InterPro"/>
</dbReference>
<evidence type="ECO:0000256" key="1">
    <source>
        <dbReference type="ARBA" id="ARBA00004492"/>
    </source>
</evidence>
<dbReference type="GO" id="GO:0031902">
    <property type="term" value="C:late endosome membrane"/>
    <property type="evidence" value="ECO:0007669"/>
    <property type="project" value="UniProtKB-SubCell"/>
</dbReference>
<protein>
    <submittedName>
        <fullName evidence="5">(spotted green pufferfish) hypothetical protein</fullName>
    </submittedName>
</protein>
<dbReference type="InterPro" id="IPR043155">
    <property type="entry name" value="VPS33_dom3b"/>
</dbReference>
<evidence type="ECO:0000256" key="4">
    <source>
        <dbReference type="ARBA" id="ARBA00022927"/>
    </source>
</evidence>
<name>Q4RGK9_TETNG</name>
<dbReference type="Gene3D" id="1.25.40.850">
    <property type="match status" value="1"/>
</dbReference>
<dbReference type="OrthoDB" id="8850140at2759"/>
<sequence length="189" mass="21549">MAYSARKDPPELPDFSLLKRLARDHLIYQLEKVEIPSFFIVWITSRASLTESLRLLCLLSITENGLPPKDYRMLKTQFLQSYGMDHLFTFANLRQLGLLVEQQPGETLTVMESKVGKLVNDKTAGKLTDAFSSLAKKSNFRALSRKLSLVPKSDKDYDLRVPKDMAYIFSGAYITLSCKLIEQARKPRV</sequence>
<gene>
    <name evidence="5" type="ORF">GSTENG00034760001</name>
</gene>
<dbReference type="SUPFAM" id="SSF56815">
    <property type="entry name" value="Sec1/munc18-like (SM) proteins"/>
    <property type="match status" value="1"/>
</dbReference>
<proteinExistence type="inferred from homology"/>